<evidence type="ECO:0000313" key="2">
    <source>
        <dbReference type="Proteomes" id="UP000002497"/>
    </source>
</evidence>
<sequence length="76" mass="8654">MALNSRVLPVHFIQSPRKSKPRLRRIAWSFSLGVKPSNHHPMGSVRAVAPVMREYNMAEQARGKVKVLTGHKSLYF</sequence>
<dbReference type="Proteomes" id="UP000002497">
    <property type="component" value="Unassembled WGS sequence"/>
</dbReference>
<dbReference type="AlphaFoldDB" id="E9D5F4"/>
<dbReference type="EMBL" id="GL636492">
    <property type="protein sequence ID" value="EFW18148.1"/>
    <property type="molecule type" value="Genomic_DNA"/>
</dbReference>
<protein>
    <submittedName>
        <fullName evidence="1">Predicted protein</fullName>
    </submittedName>
</protein>
<dbReference type="HOGENOM" id="CLU_2654321_0_0_1"/>
<reference evidence="2" key="2">
    <citation type="submission" date="2010-03" db="EMBL/GenBank/DDBJ databases">
        <title>The genome sequence of Coccidioides posadasii strain Silveira.</title>
        <authorList>
            <consortium name="The Broad Institute Genome Sequencing Center for Infectious Disease"/>
            <person name="Neafsey D."/>
            <person name="Orbach M."/>
            <person name="Henn M.R."/>
            <person name="Cole G.T."/>
            <person name="Galgiani J."/>
            <person name="Gardner M.J."/>
            <person name="Kirkland T.N."/>
            <person name="Taylor J.W."/>
            <person name="Young S.K."/>
            <person name="Zeng Q."/>
            <person name="Koehrsen M."/>
            <person name="Alvarado L."/>
            <person name="Berlin A."/>
            <person name="Borenstein D."/>
            <person name="Chapman S.B."/>
            <person name="Chen Z."/>
            <person name="Engels R."/>
            <person name="Freedman E."/>
            <person name="Gellesch M."/>
            <person name="Goldberg J."/>
            <person name="Griggs A."/>
            <person name="Gujja S."/>
            <person name="Heilman E."/>
            <person name="Heiman D."/>
            <person name="Howarth C."/>
            <person name="Jen D."/>
            <person name="Larson L."/>
            <person name="Mehta T."/>
            <person name="Neiman D."/>
            <person name="Park D."/>
            <person name="Pearson M."/>
            <person name="Richards J."/>
            <person name="Roberts A."/>
            <person name="Saif S."/>
            <person name="Shea T."/>
            <person name="Shenoy N."/>
            <person name="Sisk P."/>
            <person name="Stolte C."/>
            <person name="Sykes S."/>
            <person name="Walk T."/>
            <person name="White J."/>
            <person name="Yandava C."/>
            <person name="Haas B."/>
            <person name="Nusbaum C."/>
            <person name="Birren B."/>
        </authorList>
    </citation>
    <scope>NUCLEOTIDE SEQUENCE [LARGE SCALE GENOMIC DNA]</scope>
    <source>
        <strain evidence="2">RMSCC 757 / Silveira</strain>
    </source>
</reference>
<dbReference type="VEuPathDB" id="FungiDB:CPSG_04834"/>
<gene>
    <name evidence="1" type="ORF">CPSG_04834</name>
</gene>
<proteinExistence type="predicted"/>
<accession>E9D5F4</accession>
<evidence type="ECO:0000313" key="1">
    <source>
        <dbReference type="EMBL" id="EFW18148.1"/>
    </source>
</evidence>
<reference evidence="2" key="1">
    <citation type="journal article" date="2010" name="Genome Res.">
        <title>Population genomic sequencing of Coccidioides fungi reveals recent hybridization and transposon control.</title>
        <authorList>
            <person name="Neafsey D.E."/>
            <person name="Barker B.M."/>
            <person name="Sharpton T.J."/>
            <person name="Stajich J.E."/>
            <person name="Park D.J."/>
            <person name="Whiston E."/>
            <person name="Hung C.-Y."/>
            <person name="McMahan C."/>
            <person name="White J."/>
            <person name="Sykes S."/>
            <person name="Heiman D."/>
            <person name="Young S."/>
            <person name="Zeng Q."/>
            <person name="Abouelleil A."/>
            <person name="Aftuck L."/>
            <person name="Bessette D."/>
            <person name="Brown A."/>
            <person name="FitzGerald M."/>
            <person name="Lui A."/>
            <person name="Macdonald J.P."/>
            <person name="Priest M."/>
            <person name="Orbach M.J."/>
            <person name="Galgiani J.N."/>
            <person name="Kirkland T.N."/>
            <person name="Cole G.T."/>
            <person name="Birren B.W."/>
            <person name="Henn M.R."/>
            <person name="Taylor J.W."/>
            <person name="Rounsley S.D."/>
        </authorList>
    </citation>
    <scope>NUCLEOTIDE SEQUENCE [LARGE SCALE GENOMIC DNA]</scope>
    <source>
        <strain evidence="2">RMSCC 757 / Silveira</strain>
    </source>
</reference>
<organism evidence="2">
    <name type="scientific">Coccidioides posadasii (strain RMSCC 757 / Silveira)</name>
    <name type="common">Valley fever fungus</name>
    <dbReference type="NCBI Taxonomy" id="443226"/>
    <lineage>
        <taxon>Eukaryota</taxon>
        <taxon>Fungi</taxon>
        <taxon>Dikarya</taxon>
        <taxon>Ascomycota</taxon>
        <taxon>Pezizomycotina</taxon>
        <taxon>Eurotiomycetes</taxon>
        <taxon>Eurotiomycetidae</taxon>
        <taxon>Onygenales</taxon>
        <taxon>Onygenaceae</taxon>
        <taxon>Coccidioides</taxon>
    </lineage>
</organism>
<keyword evidence="2" id="KW-1185">Reference proteome</keyword>
<name>E9D5F4_COCPS</name>